<dbReference type="PATRIC" id="fig|74704.6.peg.1737"/>
<keyword evidence="1" id="KW-0812">Transmembrane</keyword>
<dbReference type="Proteomes" id="UP000034455">
    <property type="component" value="Unassembled WGS sequence"/>
</dbReference>
<feature type="transmembrane region" description="Helical" evidence="1">
    <location>
        <begin position="81"/>
        <end position="102"/>
    </location>
</feature>
<keyword evidence="1" id="KW-1133">Transmembrane helix</keyword>
<dbReference type="Pfam" id="PF22564">
    <property type="entry name" value="HAAS"/>
    <property type="match status" value="1"/>
</dbReference>
<feature type="transmembrane region" description="Helical" evidence="1">
    <location>
        <begin position="137"/>
        <end position="161"/>
    </location>
</feature>
<name>A0A0M2NZA4_STACC</name>
<organism evidence="2 3">
    <name type="scientific">Staphylococcus cohnii subsp. cohnii</name>
    <dbReference type="NCBI Taxonomy" id="74704"/>
    <lineage>
        <taxon>Bacteria</taxon>
        <taxon>Bacillati</taxon>
        <taxon>Bacillota</taxon>
        <taxon>Bacilli</taxon>
        <taxon>Bacillales</taxon>
        <taxon>Staphylococcaceae</taxon>
        <taxon>Staphylococcus</taxon>
        <taxon>Staphylococcus cohnii species complex</taxon>
    </lineage>
</organism>
<proteinExistence type="predicted"/>
<keyword evidence="1" id="KW-0472">Membrane</keyword>
<dbReference type="GeneID" id="58096766"/>
<feature type="transmembrane region" description="Helical" evidence="1">
    <location>
        <begin position="108"/>
        <end position="130"/>
    </location>
</feature>
<dbReference type="EMBL" id="LAKJ01000003">
    <property type="protein sequence ID" value="KKI65051.1"/>
    <property type="molecule type" value="Genomic_DNA"/>
</dbReference>
<protein>
    <recommendedName>
        <fullName evidence="4">DUF1700 domain-containing protein</fullName>
    </recommendedName>
</protein>
<reference evidence="2 3" key="1">
    <citation type="submission" date="2015-03" db="EMBL/GenBank/DDBJ databases">
        <title>Genome Assembly of Staphylococcus cohnii subsp. cohnii strain G22B2.</title>
        <authorList>
            <person name="Nair G."/>
            <person name="Kaur G."/>
            <person name="Khatri I."/>
            <person name="Singh N.K."/>
            <person name="Sathyabama S."/>
            <person name="Maurya S.K."/>
            <person name="Subramanian S."/>
            <person name="Agrewala J.N."/>
            <person name="Mayilraj S."/>
        </authorList>
    </citation>
    <scope>NUCLEOTIDE SEQUENCE [LARGE SCALE GENOMIC DNA]</scope>
    <source>
        <strain evidence="2 3">G22B2</strain>
    </source>
</reference>
<evidence type="ECO:0000256" key="1">
    <source>
        <dbReference type="SAM" id="Phobius"/>
    </source>
</evidence>
<dbReference type="AlphaFoldDB" id="A0A0M2NZA4"/>
<gene>
    <name evidence="2" type="ORF">UF66_1694</name>
</gene>
<dbReference type="RefSeq" id="WP_019468881.1">
    <property type="nucleotide sequence ID" value="NZ_BKAS01000010.1"/>
</dbReference>
<evidence type="ECO:0000313" key="3">
    <source>
        <dbReference type="Proteomes" id="UP000034455"/>
    </source>
</evidence>
<evidence type="ECO:0008006" key="4">
    <source>
        <dbReference type="Google" id="ProtNLM"/>
    </source>
</evidence>
<sequence>MTKNEFLKQLHKHLRHDSDAERQDILNEYETHFYSGLKEGKTEAQISKELGDPKTLAKEMNATAAVEKAADSKKFGDVGNAIFAVMGLSILNFFVILVPFIFVLSIVISLIVTTISFVLSPILLLVKGLLSGFENVLLFDVYAVGALFGMGLMLFVITYLISKAFYLICVKYLKWNISVVKRSGIS</sequence>
<accession>A0A0M2NZA4</accession>
<evidence type="ECO:0000313" key="2">
    <source>
        <dbReference type="EMBL" id="KKI65051.1"/>
    </source>
</evidence>
<comment type="caution">
    <text evidence="2">The sequence shown here is derived from an EMBL/GenBank/DDBJ whole genome shotgun (WGS) entry which is preliminary data.</text>
</comment>